<dbReference type="EMBL" id="JACOPJ010000005">
    <property type="protein sequence ID" value="MBC5698063.1"/>
    <property type="molecule type" value="Genomic_DNA"/>
</dbReference>
<dbReference type="Pfam" id="PF18960">
    <property type="entry name" value="DUF5702"/>
    <property type="match status" value="1"/>
</dbReference>
<organism evidence="2 3">
    <name type="scientific">Roseburia difficilis</name>
    <dbReference type="NCBI Taxonomy" id="2763060"/>
    <lineage>
        <taxon>Bacteria</taxon>
        <taxon>Bacillati</taxon>
        <taxon>Bacillota</taxon>
        <taxon>Clostridia</taxon>
        <taxon>Lachnospirales</taxon>
        <taxon>Lachnospiraceae</taxon>
        <taxon>Roseburia</taxon>
    </lineage>
</organism>
<dbReference type="InterPro" id="IPR043756">
    <property type="entry name" value="DUF5702"/>
</dbReference>
<accession>A0ABR7GUR5</accession>
<dbReference type="Proteomes" id="UP000615961">
    <property type="component" value="Unassembled WGS sequence"/>
</dbReference>
<evidence type="ECO:0000256" key="1">
    <source>
        <dbReference type="SAM" id="MobiDB-lite"/>
    </source>
</evidence>
<keyword evidence="3" id="KW-1185">Reference proteome</keyword>
<gene>
    <name evidence="2" type="ORF">H8S25_06965</name>
</gene>
<feature type="region of interest" description="Disordered" evidence="1">
    <location>
        <begin position="163"/>
        <end position="198"/>
    </location>
</feature>
<reference evidence="2 3" key="1">
    <citation type="submission" date="2020-08" db="EMBL/GenBank/DDBJ databases">
        <title>Genome public.</title>
        <authorList>
            <person name="Liu C."/>
            <person name="Sun Q."/>
        </authorList>
    </citation>
    <scope>NUCLEOTIDE SEQUENCE [LARGE SCALE GENOMIC DNA]</scope>
    <source>
        <strain evidence="2 3">NSJ-67</strain>
    </source>
</reference>
<evidence type="ECO:0000313" key="2">
    <source>
        <dbReference type="EMBL" id="MBC5698063.1"/>
    </source>
</evidence>
<comment type="caution">
    <text evidence="2">The sequence shown here is derived from an EMBL/GenBank/DDBJ whole genome shotgun (WGS) entry which is preliminary data.</text>
</comment>
<feature type="compositionally biased region" description="Polar residues" evidence="1">
    <location>
        <begin position="227"/>
        <end position="238"/>
    </location>
</feature>
<feature type="region of interest" description="Disordered" evidence="1">
    <location>
        <begin position="220"/>
        <end position="242"/>
    </location>
</feature>
<proteinExistence type="predicted"/>
<name>A0ABR7GUR5_9FIRM</name>
<protein>
    <submittedName>
        <fullName evidence="2">Uncharacterized protein</fullName>
    </submittedName>
</protein>
<evidence type="ECO:0000313" key="3">
    <source>
        <dbReference type="Proteomes" id="UP000615961"/>
    </source>
</evidence>
<sequence>MTRSPARASWYDMWKKGEITVFLSLALAVFLMVSEVCLRSAGYAVRRSELEEALELTEYSVLAEYERTLLERFGLFYLDLGYGTGQEDVAYLEQQAVFFMKQNLPAGRLLRLETDAMARATDGRGASWYEQAVACIRNGTGLEALEEGLGKWQDYGKEAAEKSLEYEEADSRESSRLEELRRQREEEEREGTPDPTAHTMELRRGSILHLVVQDTEKLSGKKAELSSAPSARSLSTGAGSRGRYPAGAQNDLYFHAYLQKYFTNAVDFLTEEKAVGVWLDYQLEYVIGGKDSDLENLEAVCARLLAVREGMNYACLLSDGGKQAECEALAAALVGVTLIPGLVEAVKQVLMLAWAFAESVLDVRILLNGDRTAFVKTGDNWRLSLTEALELGELSGYDGAEDPEGMDYQEYLGILLLMTGRDEKKMRGLDVLEGVVRETEKRSFRMDLCTDGFRFRTDWVNGQELTAERWFCYEW</sequence>
<feature type="compositionally biased region" description="Basic and acidic residues" evidence="1">
    <location>
        <begin position="163"/>
        <end position="192"/>
    </location>
</feature>